<evidence type="ECO:0000256" key="5">
    <source>
        <dbReference type="ARBA" id="ARBA00035648"/>
    </source>
</evidence>
<dbReference type="HOGENOM" id="CLU_076609_1_0_9"/>
<dbReference type="Proteomes" id="UP000000271">
    <property type="component" value="Chromosome"/>
</dbReference>
<dbReference type="Pfam" id="PF08340">
    <property type="entry name" value="YicC-like_C"/>
    <property type="match status" value="1"/>
</dbReference>
<reference evidence="8" key="1">
    <citation type="submission" date="2009-10" db="EMBL/GenBank/DDBJ databases">
        <title>Complete sequence of Bacillus selenitireducens MLS10.</title>
        <authorList>
            <consortium name="US DOE Joint Genome Institute"/>
            <person name="Lucas S."/>
            <person name="Copeland A."/>
            <person name="Lapidus A."/>
            <person name="Glavina del Rio T."/>
            <person name="Dalin E."/>
            <person name="Tice H."/>
            <person name="Bruce D."/>
            <person name="Goodwin L."/>
            <person name="Pitluck S."/>
            <person name="Sims D."/>
            <person name="Brettin T."/>
            <person name="Detter J.C."/>
            <person name="Han C."/>
            <person name="Larimer F."/>
            <person name="Land M."/>
            <person name="Hauser L."/>
            <person name="Kyrpides N."/>
            <person name="Ovchinnikova G."/>
            <person name="Stolz J."/>
        </authorList>
    </citation>
    <scope>NUCLEOTIDE SEQUENCE [LARGE SCALE GENOMIC DNA]</scope>
    <source>
        <strain evidence="8">MLS10</strain>
    </source>
</reference>
<proteinExistence type="inferred from homology"/>
<protein>
    <recommendedName>
        <fullName evidence="10">YicC domain protein</fullName>
    </recommendedName>
</protein>
<evidence type="ECO:0000256" key="3">
    <source>
        <dbReference type="ARBA" id="ARBA00022759"/>
    </source>
</evidence>
<evidence type="ECO:0000256" key="4">
    <source>
        <dbReference type="ARBA" id="ARBA00022801"/>
    </source>
</evidence>
<feature type="domain" description="Endoribonuclease YicC-like N-terminal" evidence="6">
    <location>
        <begin position="2"/>
        <end position="155"/>
    </location>
</feature>
<name>D6XTQ8_BACIE</name>
<accession>D6XTQ8</accession>
<dbReference type="PANTHER" id="PTHR30636">
    <property type="entry name" value="UPF0701 PROTEIN YICC"/>
    <property type="match status" value="1"/>
</dbReference>
<comment type="cofactor">
    <cofactor evidence="1">
        <name>a divalent metal cation</name>
        <dbReference type="ChEBI" id="CHEBI:60240"/>
    </cofactor>
</comment>
<feature type="domain" description="Endoribonuclease YicC-like C-terminal" evidence="7">
    <location>
        <begin position="174"/>
        <end position="293"/>
    </location>
</feature>
<dbReference type="InterPro" id="IPR013551">
    <property type="entry name" value="YicC-like_C"/>
</dbReference>
<dbReference type="InterPro" id="IPR005229">
    <property type="entry name" value="YicC/YloC-like"/>
</dbReference>
<keyword evidence="3" id="KW-0255">Endonuclease</keyword>
<sequence>MMKSMTGFGRSAKEIGNSLITVEMKAVNHRYSEVNMRLPRQLLFLEDRLKKRISRDVKRGKVDVYVNLHGSLGVERHVQVDWAIFDQYHQVYNDMVKHSVASEAFPVDQLLLHEDVVSVQEKEEVTDDLGETVESVLEAAVEQLRDMKINEGKAMFNDMMKRLDTLHASIHELEKLAPRAEEEYRSRLQKRMEDIIGQYGSVEEQRVLTEVAVFAEKSDFSEELTRMASHLQQFSAMMKDEEPVGRKLDFLMQEMNREVNTIGSKANQLEVNHTVVQIKSELEKIREQIQNIE</sequence>
<dbReference type="PANTHER" id="PTHR30636:SF3">
    <property type="entry name" value="UPF0701 PROTEIN YICC"/>
    <property type="match status" value="1"/>
</dbReference>
<organism evidence="8 9">
    <name type="scientific">Bacillus selenitireducens (strain ATCC 700615 / DSM 15326 / MLS10)</name>
    <dbReference type="NCBI Taxonomy" id="439292"/>
    <lineage>
        <taxon>Bacteria</taxon>
        <taxon>Bacillati</taxon>
        <taxon>Bacillota</taxon>
        <taxon>Bacilli</taxon>
        <taxon>Bacillales</taxon>
        <taxon>Bacillaceae</taxon>
        <taxon>Salisediminibacterium</taxon>
    </lineage>
</organism>
<evidence type="ECO:0000313" key="9">
    <source>
        <dbReference type="Proteomes" id="UP000000271"/>
    </source>
</evidence>
<evidence type="ECO:0000313" key="8">
    <source>
        <dbReference type="EMBL" id="ADH99194.1"/>
    </source>
</evidence>
<keyword evidence="4" id="KW-0378">Hydrolase</keyword>
<dbReference type="STRING" id="439292.Bsel_1686"/>
<dbReference type="InterPro" id="IPR013527">
    <property type="entry name" value="YicC-like_N"/>
</dbReference>
<dbReference type="eggNOG" id="COG1561">
    <property type="taxonomic scope" value="Bacteria"/>
</dbReference>
<evidence type="ECO:0000256" key="2">
    <source>
        <dbReference type="ARBA" id="ARBA00022722"/>
    </source>
</evidence>
<dbReference type="KEGG" id="bse:Bsel_1686"/>
<dbReference type="Pfam" id="PF03755">
    <property type="entry name" value="YicC-like_N"/>
    <property type="match status" value="1"/>
</dbReference>
<dbReference type="RefSeq" id="WP_013172618.1">
    <property type="nucleotide sequence ID" value="NC_014219.1"/>
</dbReference>
<evidence type="ECO:0008006" key="10">
    <source>
        <dbReference type="Google" id="ProtNLM"/>
    </source>
</evidence>
<dbReference type="GO" id="GO:0016787">
    <property type="term" value="F:hydrolase activity"/>
    <property type="evidence" value="ECO:0007669"/>
    <property type="project" value="UniProtKB-KW"/>
</dbReference>
<dbReference type="EMBL" id="CP001791">
    <property type="protein sequence ID" value="ADH99194.1"/>
    <property type="molecule type" value="Genomic_DNA"/>
</dbReference>
<dbReference type="GO" id="GO:0004521">
    <property type="term" value="F:RNA endonuclease activity"/>
    <property type="evidence" value="ECO:0007669"/>
    <property type="project" value="InterPro"/>
</dbReference>
<dbReference type="AlphaFoldDB" id="D6XTQ8"/>
<evidence type="ECO:0000259" key="6">
    <source>
        <dbReference type="Pfam" id="PF03755"/>
    </source>
</evidence>
<gene>
    <name evidence="8" type="ordered locus">Bsel_1686</name>
</gene>
<keyword evidence="9" id="KW-1185">Reference proteome</keyword>
<keyword evidence="2" id="KW-0540">Nuclease</keyword>
<evidence type="ECO:0000259" key="7">
    <source>
        <dbReference type="Pfam" id="PF08340"/>
    </source>
</evidence>
<evidence type="ECO:0000256" key="1">
    <source>
        <dbReference type="ARBA" id="ARBA00001968"/>
    </source>
</evidence>
<comment type="similarity">
    <text evidence="5">Belongs to the YicC/YloC family.</text>
</comment>
<dbReference type="NCBIfam" id="TIGR00255">
    <property type="entry name" value="YicC/YloC family endoribonuclease"/>
    <property type="match status" value="1"/>
</dbReference>
<dbReference type="OrthoDB" id="9771229at2"/>